<dbReference type="FunCoup" id="A0A1U8BI15">
    <property type="interactions" value="10"/>
</dbReference>
<feature type="transmembrane region" description="Helical" evidence="20">
    <location>
        <begin position="296"/>
        <end position="320"/>
    </location>
</feature>
<feature type="domain" description="Protein kinase" evidence="22">
    <location>
        <begin position="354"/>
        <end position="630"/>
    </location>
</feature>
<keyword evidence="16" id="KW-0325">Glycoprotein</keyword>
<dbReference type="SMART" id="SM00220">
    <property type="entry name" value="S_TKc"/>
    <property type="match status" value="1"/>
</dbReference>
<gene>
    <name evidence="24" type="primary">LOC104611325</name>
</gene>
<dbReference type="InterPro" id="IPR008271">
    <property type="entry name" value="Ser/Thr_kinase_AS"/>
</dbReference>
<keyword evidence="14 20" id="KW-0472">Membrane</keyword>
<dbReference type="InterPro" id="IPR050528">
    <property type="entry name" value="L-type_Lectin-RKs"/>
</dbReference>
<dbReference type="KEGG" id="nnu:104611325"/>
<dbReference type="InterPro" id="IPR001220">
    <property type="entry name" value="Legume_lectin_dom"/>
</dbReference>
<comment type="similarity">
    <text evidence="3">In the C-terminal section; belongs to the protein kinase superfamily. Ser/Thr protein kinase family.</text>
</comment>
<accession>A0A1U8BI15</accession>
<dbReference type="SUPFAM" id="SSF56112">
    <property type="entry name" value="Protein kinase-like (PK-like)"/>
    <property type="match status" value="1"/>
</dbReference>
<dbReference type="PROSITE" id="PS00107">
    <property type="entry name" value="PROTEIN_KINASE_ATP"/>
    <property type="match status" value="1"/>
</dbReference>
<dbReference type="InParanoid" id="A0A1U8BI15"/>
<dbReference type="STRING" id="4432.A0A1U8BI15"/>
<name>A0A1U8BI15_NELNU</name>
<dbReference type="OrthoDB" id="10252171at2759"/>
<reference evidence="24" key="1">
    <citation type="submission" date="2025-08" db="UniProtKB">
        <authorList>
            <consortium name="RefSeq"/>
        </authorList>
    </citation>
    <scope>IDENTIFICATION</scope>
</reference>
<feature type="binding site" evidence="19">
    <location>
        <position position="383"/>
    </location>
    <ligand>
        <name>ATP</name>
        <dbReference type="ChEBI" id="CHEBI:30616"/>
    </ligand>
</feature>
<dbReference type="Gene3D" id="3.30.200.20">
    <property type="entry name" value="Phosphorylase Kinase, domain 1"/>
    <property type="match status" value="1"/>
</dbReference>
<protein>
    <recommendedName>
        <fullName evidence="4">non-specific serine/threonine protein kinase</fullName>
        <ecNumber evidence="4">2.7.11.1</ecNumber>
    </recommendedName>
</protein>
<dbReference type="CDD" id="cd06899">
    <property type="entry name" value="lectin_legume_LecRK_Arcelin_ConA"/>
    <property type="match status" value="1"/>
</dbReference>
<dbReference type="PROSITE" id="PS50011">
    <property type="entry name" value="PROTEIN_KINASE_DOM"/>
    <property type="match status" value="1"/>
</dbReference>
<feature type="chain" id="PRO_5010574951" description="non-specific serine/threonine protein kinase" evidence="21">
    <location>
        <begin position="18"/>
        <end position="680"/>
    </location>
</feature>
<dbReference type="eggNOG" id="ENOG502QTAM">
    <property type="taxonomic scope" value="Eukaryota"/>
</dbReference>
<dbReference type="GO" id="GO:0030246">
    <property type="term" value="F:carbohydrate binding"/>
    <property type="evidence" value="ECO:0007669"/>
    <property type="project" value="UniProtKB-KW"/>
</dbReference>
<proteinExistence type="inferred from homology"/>
<keyword evidence="6" id="KW-0808">Transferase</keyword>
<keyword evidence="23" id="KW-1185">Reference proteome</keyword>
<evidence type="ECO:0000256" key="12">
    <source>
        <dbReference type="ARBA" id="ARBA00022840"/>
    </source>
</evidence>
<dbReference type="Pfam" id="PF00069">
    <property type="entry name" value="Pkinase"/>
    <property type="match status" value="1"/>
</dbReference>
<dbReference type="GO" id="GO:0002229">
    <property type="term" value="P:defense response to oomycetes"/>
    <property type="evidence" value="ECO:0000318"/>
    <property type="project" value="GO_Central"/>
</dbReference>
<dbReference type="FunFam" id="3.30.200.20:FF:000112">
    <property type="entry name" value="Lectin-domain containing receptor kinase A4.3"/>
    <property type="match status" value="1"/>
</dbReference>
<dbReference type="GO" id="GO:0042742">
    <property type="term" value="P:defense response to bacterium"/>
    <property type="evidence" value="ECO:0000318"/>
    <property type="project" value="GO_Central"/>
</dbReference>
<sequence length="680" mass="75490">MSQLILVFFLLLHLSHASSDVPDDFIFYGYNKSSMELGDEAKVGPNGLIQLTGGEDGRLQQFGHVFYSHPLQFKNSSTGSVLSFSTSFVFAIISQNQNSRGHGIAFVISPTKDLFRALPSDYLGLFDRSSDGDPSNHIVAIEMDTVKSQEFSDIDDNHVGIDINGLKSVSSTTAGYYTGRKSTLFRNLDLAKGDPIQVWVDYSGLRKQLNVTLAPLRTPKPLRPLLSLTRDLSHLILQSMYVGFSSSTGSSESTHDIIAWSFKMNGEVQPFEIKKLPKIRTDGHGKRDQRRQTSEALVVLLSVAATIFALAIILAIVLILRRNIQFREVVEDWEIQYGPHRFKYRDLFVATKGFKDRELLGRGGFGQVYRGVLPKTKIPVAVKRISHDSRQGLREFVAEIATIGRLRHPNLVRLLGYCRRKGELLLVYDFMPNGSLNKFLFDQPELTLDWAQRFKIIKDVASSLFYLHHEWVQVVVHRDIKASNVLLDSEMNGRLGDFGLAKWYDHGATLQTSYLAGTPGYIAPELARTGKASTSSDLFAFGTFLLEVVCGRRPVEPGAEPGEVLLVDWVADCWDRGALLETVDPKLGMDYVAEEAELVLKLALLCSHPVAGARPSMLCVVQLLEGDASLVEELNANVLGMAEQQMAGSHEKVSLSASYLSQKDSVSSLTMTEELIADGR</sequence>
<dbReference type="GO" id="GO:0005886">
    <property type="term" value="C:plasma membrane"/>
    <property type="evidence" value="ECO:0000318"/>
    <property type="project" value="GO_Central"/>
</dbReference>
<evidence type="ECO:0000256" key="11">
    <source>
        <dbReference type="ARBA" id="ARBA00022777"/>
    </source>
</evidence>
<dbReference type="Pfam" id="PF00139">
    <property type="entry name" value="Lectin_legB"/>
    <property type="match status" value="1"/>
</dbReference>
<evidence type="ECO:0000256" key="20">
    <source>
        <dbReference type="SAM" id="Phobius"/>
    </source>
</evidence>
<keyword evidence="7 20" id="KW-0812">Transmembrane</keyword>
<feature type="signal peptide" evidence="21">
    <location>
        <begin position="1"/>
        <end position="17"/>
    </location>
</feature>
<comment type="catalytic activity">
    <reaction evidence="18">
        <text>L-seryl-[protein] + ATP = O-phospho-L-seryl-[protein] + ADP + H(+)</text>
        <dbReference type="Rhea" id="RHEA:17989"/>
        <dbReference type="Rhea" id="RHEA-COMP:9863"/>
        <dbReference type="Rhea" id="RHEA-COMP:11604"/>
        <dbReference type="ChEBI" id="CHEBI:15378"/>
        <dbReference type="ChEBI" id="CHEBI:29999"/>
        <dbReference type="ChEBI" id="CHEBI:30616"/>
        <dbReference type="ChEBI" id="CHEBI:83421"/>
        <dbReference type="ChEBI" id="CHEBI:456216"/>
        <dbReference type="EC" id="2.7.11.1"/>
    </reaction>
</comment>
<evidence type="ECO:0000256" key="21">
    <source>
        <dbReference type="SAM" id="SignalP"/>
    </source>
</evidence>
<evidence type="ECO:0000256" key="14">
    <source>
        <dbReference type="ARBA" id="ARBA00023136"/>
    </source>
</evidence>
<dbReference type="InterPro" id="IPR017441">
    <property type="entry name" value="Protein_kinase_ATP_BS"/>
</dbReference>
<evidence type="ECO:0000256" key="1">
    <source>
        <dbReference type="ARBA" id="ARBA00004479"/>
    </source>
</evidence>
<dbReference type="GO" id="GO:0004675">
    <property type="term" value="F:transmembrane receptor protein serine/threonine kinase activity"/>
    <property type="evidence" value="ECO:0000318"/>
    <property type="project" value="GO_Central"/>
</dbReference>
<keyword evidence="5" id="KW-0723">Serine/threonine-protein kinase</keyword>
<evidence type="ECO:0000256" key="2">
    <source>
        <dbReference type="ARBA" id="ARBA00008536"/>
    </source>
</evidence>
<dbReference type="CDD" id="cd14066">
    <property type="entry name" value="STKc_IRAK"/>
    <property type="match status" value="1"/>
</dbReference>
<dbReference type="OMA" id="WAEVIIH"/>
<dbReference type="RefSeq" id="XP_010276641.1">
    <property type="nucleotide sequence ID" value="XM_010278339.2"/>
</dbReference>
<evidence type="ECO:0000256" key="8">
    <source>
        <dbReference type="ARBA" id="ARBA00022729"/>
    </source>
</evidence>
<dbReference type="PROSITE" id="PS00108">
    <property type="entry name" value="PROTEIN_KINASE_ST"/>
    <property type="match status" value="1"/>
</dbReference>
<evidence type="ECO:0000256" key="10">
    <source>
        <dbReference type="ARBA" id="ARBA00022741"/>
    </source>
</evidence>
<evidence type="ECO:0000256" key="7">
    <source>
        <dbReference type="ARBA" id="ARBA00022692"/>
    </source>
</evidence>
<evidence type="ECO:0000256" key="15">
    <source>
        <dbReference type="ARBA" id="ARBA00023170"/>
    </source>
</evidence>
<comment type="catalytic activity">
    <reaction evidence="17">
        <text>L-threonyl-[protein] + ATP = O-phospho-L-threonyl-[protein] + ADP + H(+)</text>
        <dbReference type="Rhea" id="RHEA:46608"/>
        <dbReference type="Rhea" id="RHEA-COMP:11060"/>
        <dbReference type="Rhea" id="RHEA-COMP:11605"/>
        <dbReference type="ChEBI" id="CHEBI:15378"/>
        <dbReference type="ChEBI" id="CHEBI:30013"/>
        <dbReference type="ChEBI" id="CHEBI:30616"/>
        <dbReference type="ChEBI" id="CHEBI:61977"/>
        <dbReference type="ChEBI" id="CHEBI:456216"/>
        <dbReference type="EC" id="2.7.11.1"/>
    </reaction>
</comment>
<evidence type="ECO:0000256" key="9">
    <source>
        <dbReference type="ARBA" id="ARBA00022734"/>
    </source>
</evidence>
<evidence type="ECO:0000313" key="23">
    <source>
        <dbReference type="Proteomes" id="UP000189703"/>
    </source>
</evidence>
<dbReference type="Gene3D" id="1.10.510.10">
    <property type="entry name" value="Transferase(Phosphotransferase) domain 1"/>
    <property type="match status" value="1"/>
</dbReference>
<evidence type="ECO:0000256" key="4">
    <source>
        <dbReference type="ARBA" id="ARBA00012513"/>
    </source>
</evidence>
<keyword evidence="13 20" id="KW-1133">Transmembrane helix</keyword>
<keyword evidence="15" id="KW-0675">Receptor</keyword>
<dbReference type="AlphaFoldDB" id="A0A1U8BI15"/>
<dbReference type="InterPro" id="IPR011009">
    <property type="entry name" value="Kinase-like_dom_sf"/>
</dbReference>
<evidence type="ECO:0000256" key="13">
    <source>
        <dbReference type="ARBA" id="ARBA00022989"/>
    </source>
</evidence>
<dbReference type="PANTHER" id="PTHR27007">
    <property type="match status" value="1"/>
</dbReference>
<evidence type="ECO:0000313" key="24">
    <source>
        <dbReference type="RefSeq" id="XP_010276641.1"/>
    </source>
</evidence>
<evidence type="ECO:0000256" key="17">
    <source>
        <dbReference type="ARBA" id="ARBA00047899"/>
    </source>
</evidence>
<dbReference type="FunFam" id="1.10.510.10:FF:000108">
    <property type="entry name" value="L-type lectin-domain containing receptor kinase S.4"/>
    <property type="match status" value="1"/>
</dbReference>
<dbReference type="InterPro" id="IPR013320">
    <property type="entry name" value="ConA-like_dom_sf"/>
</dbReference>
<dbReference type="SUPFAM" id="SSF49899">
    <property type="entry name" value="Concanavalin A-like lectins/glucanases"/>
    <property type="match status" value="1"/>
</dbReference>
<evidence type="ECO:0000256" key="16">
    <source>
        <dbReference type="ARBA" id="ARBA00023180"/>
    </source>
</evidence>
<dbReference type="GO" id="GO:0005524">
    <property type="term" value="F:ATP binding"/>
    <property type="evidence" value="ECO:0007669"/>
    <property type="project" value="UniProtKB-UniRule"/>
</dbReference>
<keyword evidence="9" id="KW-0430">Lectin</keyword>
<comment type="similarity">
    <text evidence="2">In the N-terminal section; belongs to the leguminous lectin family.</text>
</comment>
<dbReference type="Proteomes" id="UP000189703">
    <property type="component" value="Unplaced"/>
</dbReference>
<evidence type="ECO:0000256" key="18">
    <source>
        <dbReference type="ARBA" id="ARBA00048679"/>
    </source>
</evidence>
<dbReference type="InterPro" id="IPR000719">
    <property type="entry name" value="Prot_kinase_dom"/>
</dbReference>
<keyword evidence="11" id="KW-0418">Kinase</keyword>
<dbReference type="Gene3D" id="2.60.120.200">
    <property type="match status" value="1"/>
</dbReference>
<organism evidence="23 24">
    <name type="scientific">Nelumbo nucifera</name>
    <name type="common">Sacred lotus</name>
    <dbReference type="NCBI Taxonomy" id="4432"/>
    <lineage>
        <taxon>Eukaryota</taxon>
        <taxon>Viridiplantae</taxon>
        <taxon>Streptophyta</taxon>
        <taxon>Embryophyta</taxon>
        <taxon>Tracheophyta</taxon>
        <taxon>Spermatophyta</taxon>
        <taxon>Magnoliopsida</taxon>
        <taxon>Proteales</taxon>
        <taxon>Nelumbonaceae</taxon>
        <taxon>Nelumbo</taxon>
    </lineage>
</organism>
<evidence type="ECO:0000256" key="3">
    <source>
        <dbReference type="ARBA" id="ARBA00010217"/>
    </source>
</evidence>
<evidence type="ECO:0000256" key="19">
    <source>
        <dbReference type="PROSITE-ProRule" id="PRU10141"/>
    </source>
</evidence>
<evidence type="ECO:0000256" key="6">
    <source>
        <dbReference type="ARBA" id="ARBA00022679"/>
    </source>
</evidence>
<evidence type="ECO:0000259" key="22">
    <source>
        <dbReference type="PROSITE" id="PS50011"/>
    </source>
</evidence>
<comment type="subcellular location">
    <subcellularLocation>
        <location evidence="1">Membrane</location>
        <topology evidence="1">Single-pass type I membrane protein</topology>
    </subcellularLocation>
</comment>
<keyword evidence="8 21" id="KW-0732">Signal</keyword>
<dbReference type="EC" id="2.7.11.1" evidence="4"/>
<evidence type="ECO:0000256" key="5">
    <source>
        <dbReference type="ARBA" id="ARBA00022527"/>
    </source>
</evidence>
<keyword evidence="12 19" id="KW-0067">ATP-binding</keyword>
<dbReference type="GeneID" id="104611325"/>
<keyword evidence="10 19" id="KW-0547">Nucleotide-binding</keyword>
<dbReference type="FunFam" id="2.60.120.200:FF:000051">
    <property type="entry name" value="L-type lectin-domain containing receptor kinase V.9"/>
    <property type="match status" value="1"/>
</dbReference>